<keyword evidence="6 11" id="KW-0720">Serine protease</keyword>
<evidence type="ECO:0000256" key="11">
    <source>
        <dbReference type="RuleBase" id="RU363034"/>
    </source>
</evidence>
<organism evidence="14 15">
    <name type="scientific">Sinocyclocheilus anshuiensis</name>
    <dbReference type="NCBI Taxonomy" id="1608454"/>
    <lineage>
        <taxon>Eukaryota</taxon>
        <taxon>Metazoa</taxon>
        <taxon>Chordata</taxon>
        <taxon>Craniata</taxon>
        <taxon>Vertebrata</taxon>
        <taxon>Euteleostomi</taxon>
        <taxon>Actinopterygii</taxon>
        <taxon>Neopterygii</taxon>
        <taxon>Teleostei</taxon>
        <taxon>Ostariophysi</taxon>
        <taxon>Cypriniformes</taxon>
        <taxon>Cyprinidae</taxon>
        <taxon>Cyprininae</taxon>
        <taxon>Sinocyclocheilus</taxon>
    </lineage>
</organism>
<dbReference type="PROSITE" id="PS00135">
    <property type="entry name" value="TRYPSIN_SER"/>
    <property type="match status" value="1"/>
</dbReference>
<dbReference type="InterPro" id="IPR009003">
    <property type="entry name" value="Peptidase_S1_PA"/>
</dbReference>
<dbReference type="GO" id="GO:0004252">
    <property type="term" value="F:serine-type endopeptidase activity"/>
    <property type="evidence" value="ECO:0007669"/>
    <property type="project" value="UniProtKB-EC"/>
</dbReference>
<keyword evidence="3 11" id="KW-0645">Protease</keyword>
<name>A0A671K3S4_9TELE</name>
<evidence type="ECO:0000256" key="5">
    <source>
        <dbReference type="ARBA" id="ARBA00022801"/>
    </source>
</evidence>
<keyword evidence="5 11" id="KW-0378">Hydrolase</keyword>
<dbReference type="SUPFAM" id="SSF50494">
    <property type="entry name" value="Trypsin-like serine proteases"/>
    <property type="match status" value="1"/>
</dbReference>
<dbReference type="InterPro" id="IPR018114">
    <property type="entry name" value="TRYPSIN_HIS"/>
</dbReference>
<dbReference type="Gene3D" id="2.40.10.10">
    <property type="entry name" value="Trypsin-like serine proteases"/>
    <property type="match status" value="3"/>
</dbReference>
<dbReference type="PANTHER" id="PTHR24257">
    <property type="entry name" value="CHYMOTRYPSIN-LIKE ELASTASE FAMILY MEMBER"/>
    <property type="match status" value="1"/>
</dbReference>
<dbReference type="InterPro" id="IPR033116">
    <property type="entry name" value="TRYPSIN_SER"/>
</dbReference>
<accession>A0A671K3S4</accession>
<keyword evidence="8" id="KW-1015">Disulfide bond</keyword>
<dbReference type="GO" id="GO:0006508">
    <property type="term" value="P:proteolysis"/>
    <property type="evidence" value="ECO:0007669"/>
    <property type="project" value="UniProtKB-KW"/>
</dbReference>
<evidence type="ECO:0000256" key="10">
    <source>
        <dbReference type="ARBA" id="ARBA00038991"/>
    </source>
</evidence>
<proteinExistence type="predicted"/>
<dbReference type="PROSITE" id="PS00134">
    <property type="entry name" value="TRYPSIN_HIS"/>
    <property type="match status" value="1"/>
</dbReference>
<evidence type="ECO:0000256" key="3">
    <source>
        <dbReference type="ARBA" id="ARBA00022670"/>
    </source>
</evidence>
<dbReference type="InterPro" id="IPR001254">
    <property type="entry name" value="Trypsin_dom"/>
</dbReference>
<evidence type="ECO:0000256" key="8">
    <source>
        <dbReference type="ARBA" id="ARBA00023157"/>
    </source>
</evidence>
<comment type="catalytic activity">
    <reaction evidence="9">
        <text>Preferential cleavage: Leu-|-Xaa, Met-|-Xaa and Phe-|-Xaa. Hydrolyzes elastin.</text>
        <dbReference type="EC" id="3.4.21.71"/>
    </reaction>
</comment>
<reference evidence="14" key="2">
    <citation type="submission" date="2025-09" db="UniProtKB">
        <authorList>
            <consortium name="Ensembl"/>
        </authorList>
    </citation>
    <scope>IDENTIFICATION</scope>
</reference>
<keyword evidence="7" id="KW-0865">Zymogen</keyword>
<feature type="chain" id="PRO_5025330365" description="pancreatic elastase II" evidence="12">
    <location>
        <begin position="17"/>
        <end position="306"/>
    </location>
</feature>
<dbReference type="SMART" id="SM00020">
    <property type="entry name" value="Tryp_SPc"/>
    <property type="match status" value="1"/>
</dbReference>
<evidence type="ECO:0000313" key="15">
    <source>
        <dbReference type="Proteomes" id="UP000472260"/>
    </source>
</evidence>
<evidence type="ECO:0000256" key="9">
    <source>
        <dbReference type="ARBA" id="ARBA00036026"/>
    </source>
</evidence>
<dbReference type="PROSITE" id="PS50240">
    <property type="entry name" value="TRYPSIN_DOM"/>
    <property type="match status" value="1"/>
</dbReference>
<evidence type="ECO:0000256" key="2">
    <source>
        <dbReference type="ARBA" id="ARBA00022525"/>
    </source>
</evidence>
<dbReference type="InterPro" id="IPR043504">
    <property type="entry name" value="Peptidase_S1_PA_chymotrypsin"/>
</dbReference>
<feature type="domain" description="Peptidase S1" evidence="13">
    <location>
        <begin position="29"/>
        <end position="243"/>
    </location>
</feature>
<keyword evidence="4 12" id="KW-0732">Signal</keyword>
<dbReference type="CDD" id="cd00190">
    <property type="entry name" value="Tryp_SPc"/>
    <property type="match status" value="1"/>
</dbReference>
<evidence type="ECO:0000256" key="7">
    <source>
        <dbReference type="ARBA" id="ARBA00023145"/>
    </source>
</evidence>
<protein>
    <recommendedName>
        <fullName evidence="10">pancreatic elastase II</fullName>
        <ecNumber evidence="10">3.4.21.71</ecNumber>
    </recommendedName>
</protein>
<comment type="subcellular location">
    <subcellularLocation>
        <location evidence="1">Secreted</location>
    </subcellularLocation>
</comment>
<dbReference type="Proteomes" id="UP000472260">
    <property type="component" value="Unassembled WGS sequence"/>
</dbReference>
<dbReference type="Pfam" id="PF00089">
    <property type="entry name" value="Trypsin"/>
    <property type="match status" value="1"/>
</dbReference>
<evidence type="ECO:0000256" key="6">
    <source>
        <dbReference type="ARBA" id="ARBA00022825"/>
    </source>
</evidence>
<sequence length="306" mass="32999">IMKLVILALFIAGAYGCGQPTYKPVASRVVGGTDVKPNSWPWQVSLQYQSGSSFYHTCGGTLIDKQWVLTAAHCIGSSRTYRVYLGNSLAISPSLLPGSYNDIALIKLSTPVTFSDKISPACLPNSGSILPHNFSLAWDASGPMAPLLIWGALLPVVDYATCTRSDWWGNLVTNLMVCAGGDGVVSSCNGDSGGPLNCQRSDGTWDVHGIVSFGSSLGCNYPKKPSVFTHVSGYISWINNVSIRYKPVGLFLNTCHLFTFPVDIHLRHTQIFKLASSFSGDDLLLKCGSCGYFKINNNNNNNKTNV</sequence>
<keyword evidence="2" id="KW-0964">Secreted</keyword>
<dbReference type="PRINTS" id="PR00722">
    <property type="entry name" value="CHYMOTRYPSIN"/>
</dbReference>
<dbReference type="EC" id="3.4.21.71" evidence="10"/>
<dbReference type="AlphaFoldDB" id="A0A671K3S4"/>
<dbReference type="InterPro" id="IPR001314">
    <property type="entry name" value="Peptidase_S1A"/>
</dbReference>
<evidence type="ECO:0000256" key="12">
    <source>
        <dbReference type="SAM" id="SignalP"/>
    </source>
</evidence>
<evidence type="ECO:0000256" key="4">
    <source>
        <dbReference type="ARBA" id="ARBA00022729"/>
    </source>
</evidence>
<evidence type="ECO:0000259" key="13">
    <source>
        <dbReference type="PROSITE" id="PS50240"/>
    </source>
</evidence>
<dbReference type="Ensembl" id="ENSSANT00000000873.1">
    <property type="protein sequence ID" value="ENSSANP00000000791.1"/>
    <property type="gene ID" value="ENSSANG00000000246.1"/>
</dbReference>
<dbReference type="InterPro" id="IPR050850">
    <property type="entry name" value="Peptidase_S1_Elastase_sf"/>
</dbReference>
<dbReference type="PANTHER" id="PTHR24257:SF19">
    <property type="entry name" value="CHYMOTRYPSIN-LIKE ELASTASE FAMILY MEMBER 2B"/>
    <property type="match status" value="1"/>
</dbReference>
<feature type="signal peptide" evidence="12">
    <location>
        <begin position="1"/>
        <end position="16"/>
    </location>
</feature>
<dbReference type="GO" id="GO:0005615">
    <property type="term" value="C:extracellular space"/>
    <property type="evidence" value="ECO:0007669"/>
    <property type="project" value="TreeGrafter"/>
</dbReference>
<evidence type="ECO:0000313" key="14">
    <source>
        <dbReference type="Ensembl" id="ENSSANP00000000791.1"/>
    </source>
</evidence>
<evidence type="ECO:0000256" key="1">
    <source>
        <dbReference type="ARBA" id="ARBA00004613"/>
    </source>
</evidence>
<keyword evidence="15" id="KW-1185">Reference proteome</keyword>
<reference evidence="14" key="1">
    <citation type="submission" date="2025-08" db="UniProtKB">
        <authorList>
            <consortium name="Ensembl"/>
        </authorList>
    </citation>
    <scope>IDENTIFICATION</scope>
</reference>